<gene>
    <name evidence="2" type="ORF">BdWA1_002469</name>
</gene>
<keyword evidence="3" id="KW-1185">Reference proteome</keyword>
<organism evidence="2 3">
    <name type="scientific">Babesia duncani</name>
    <dbReference type="NCBI Taxonomy" id="323732"/>
    <lineage>
        <taxon>Eukaryota</taxon>
        <taxon>Sar</taxon>
        <taxon>Alveolata</taxon>
        <taxon>Apicomplexa</taxon>
        <taxon>Aconoidasida</taxon>
        <taxon>Piroplasmida</taxon>
        <taxon>Babesiidae</taxon>
        <taxon>Babesia</taxon>
    </lineage>
</organism>
<accession>A0AAD9PJA5</accession>
<dbReference type="Proteomes" id="UP001214638">
    <property type="component" value="Unassembled WGS sequence"/>
</dbReference>
<protein>
    <submittedName>
        <fullName evidence="2">Membrane attack complex component-perforin (MACPF) domain</fullName>
    </submittedName>
</protein>
<dbReference type="RefSeq" id="XP_067802714.1">
    <property type="nucleotide sequence ID" value="XM_067947492.1"/>
</dbReference>
<dbReference type="EMBL" id="JALLKP010000003">
    <property type="protein sequence ID" value="KAK2195871.1"/>
    <property type="molecule type" value="Genomic_DNA"/>
</dbReference>
<feature type="domain" description="MACPF" evidence="1">
    <location>
        <begin position="23"/>
        <end position="113"/>
    </location>
</feature>
<reference evidence="2" key="1">
    <citation type="journal article" date="2023" name="Nat. Microbiol.">
        <title>Babesia duncani multi-omics identifies virulence factors and drug targets.</title>
        <authorList>
            <person name="Singh P."/>
            <person name="Lonardi S."/>
            <person name="Liang Q."/>
            <person name="Vydyam P."/>
            <person name="Khabirova E."/>
            <person name="Fang T."/>
            <person name="Gihaz S."/>
            <person name="Thekkiniath J."/>
            <person name="Munshi M."/>
            <person name="Abel S."/>
            <person name="Ciampossin L."/>
            <person name="Batugedara G."/>
            <person name="Gupta M."/>
            <person name="Lu X.M."/>
            <person name="Lenz T."/>
            <person name="Chakravarty S."/>
            <person name="Cornillot E."/>
            <person name="Hu Y."/>
            <person name="Ma W."/>
            <person name="Gonzalez L.M."/>
            <person name="Sanchez S."/>
            <person name="Estrada K."/>
            <person name="Sanchez-Flores A."/>
            <person name="Montero E."/>
            <person name="Harb O.S."/>
            <person name="Le Roch K.G."/>
            <person name="Mamoun C.B."/>
        </authorList>
    </citation>
    <scope>NUCLEOTIDE SEQUENCE</scope>
    <source>
        <strain evidence="2">WA1</strain>
    </source>
</reference>
<dbReference type="AlphaFoldDB" id="A0AAD9PJA5"/>
<evidence type="ECO:0000313" key="3">
    <source>
        <dbReference type="Proteomes" id="UP001214638"/>
    </source>
</evidence>
<evidence type="ECO:0000313" key="2">
    <source>
        <dbReference type="EMBL" id="KAK2195871.1"/>
    </source>
</evidence>
<evidence type="ECO:0000259" key="1">
    <source>
        <dbReference type="Pfam" id="PF01823"/>
    </source>
</evidence>
<dbReference type="Pfam" id="PF01823">
    <property type="entry name" value="MACPF"/>
    <property type="match status" value="1"/>
</dbReference>
<comment type="caution">
    <text evidence="2">The sequence shown here is derived from an EMBL/GenBank/DDBJ whole genome shotgun (WGS) entry which is preliminary data.</text>
</comment>
<dbReference type="InterPro" id="IPR020864">
    <property type="entry name" value="MACPF"/>
</dbReference>
<name>A0AAD9PJA5_9APIC</name>
<proteinExistence type="predicted"/>
<dbReference type="GeneID" id="94336767"/>
<sequence length="326" mass="36948">MKYGNKATYSQKIIKSEKTTFQRFHLSAFGGEKKVNNESDEKKDNYSTDLGEGFETSIGPEPLSDELTSDVLKKWIDDVITNPIPIDIEFTEIRSIIKSKEHQDMFSAAVRYYLTVKKKRFYDTFNSFNIESALLRLLKESFEMILINVEATTKVCERGRKIALGFGATFNENGKLLHVKYCTPGLNTCLLEVTKAVKVSFIWALCHKIVLLEYKQVLVKGDFDKDRQVKDSIGISMLQNTASCPKYMAIAFGVIMKLSFDESSSVQVCRNGIRKCSHADLGPNGFIWLLCVPIKTPGIKLIHQHTNTKHDVKAKCKEGYKIIKGF</sequence>
<dbReference type="KEGG" id="bdw:94336767"/>